<organism evidence="1 2">
    <name type="scientific">Tritrichomonas musculus</name>
    <dbReference type="NCBI Taxonomy" id="1915356"/>
    <lineage>
        <taxon>Eukaryota</taxon>
        <taxon>Metamonada</taxon>
        <taxon>Parabasalia</taxon>
        <taxon>Tritrichomonadida</taxon>
        <taxon>Tritrichomonadidae</taxon>
        <taxon>Tritrichomonas</taxon>
    </lineage>
</organism>
<accession>A0ABR2JQJ0</accession>
<gene>
    <name evidence="1" type="ORF">M9Y10_003571</name>
</gene>
<dbReference type="Proteomes" id="UP001470230">
    <property type="component" value="Unassembled WGS sequence"/>
</dbReference>
<protein>
    <submittedName>
        <fullName evidence="1">Uncharacterized protein</fullName>
    </submittedName>
</protein>
<reference evidence="1 2" key="1">
    <citation type="submission" date="2024-04" db="EMBL/GenBank/DDBJ databases">
        <title>Tritrichomonas musculus Genome.</title>
        <authorList>
            <person name="Alves-Ferreira E."/>
            <person name="Grigg M."/>
            <person name="Lorenzi H."/>
            <person name="Galac M."/>
        </authorList>
    </citation>
    <scope>NUCLEOTIDE SEQUENCE [LARGE SCALE GENOMIC DNA]</scope>
    <source>
        <strain evidence="1 2">EAF2021</strain>
    </source>
</reference>
<sequence length="181" mass="21173">MTMIYDVPLDKLVELDNLINNSNYTVDDWLAAYNNDKKLLHDDLVGLISLDIHDKGFDGEASPDDYYAMYWFVKGIKAADDAWESLMNIQPQTLIKQLPIPHAPKHPKQVTKYIDSDIPLFNKLKHLRKINDPSLSGTASLEVLYEFNRQRLHEKFNRDLHKKDDSLMDSIKKQHRYLNEF</sequence>
<evidence type="ECO:0000313" key="1">
    <source>
        <dbReference type="EMBL" id="KAK8880873.1"/>
    </source>
</evidence>
<comment type="caution">
    <text evidence="1">The sequence shown here is derived from an EMBL/GenBank/DDBJ whole genome shotgun (WGS) entry which is preliminary data.</text>
</comment>
<proteinExistence type="predicted"/>
<dbReference type="EMBL" id="JAPFFF010000010">
    <property type="protein sequence ID" value="KAK8880873.1"/>
    <property type="molecule type" value="Genomic_DNA"/>
</dbReference>
<name>A0ABR2JQJ0_9EUKA</name>
<keyword evidence="2" id="KW-1185">Reference proteome</keyword>
<evidence type="ECO:0000313" key="2">
    <source>
        <dbReference type="Proteomes" id="UP001470230"/>
    </source>
</evidence>